<evidence type="ECO:0000256" key="8">
    <source>
        <dbReference type="ARBA" id="ARBA00023004"/>
    </source>
</evidence>
<comment type="pathway">
    <text evidence="11">Amino-acid biosynthesis; L-methionine biosynthesis via salvage pathway; L-methionine from S-methyl-5-thio-alpha-D-ribose 1-phosphate: step 5/6.</text>
</comment>
<dbReference type="InterPro" id="IPR014710">
    <property type="entry name" value="RmlC-like_jellyroll"/>
</dbReference>
<dbReference type="GO" id="GO:0005634">
    <property type="term" value="C:nucleus"/>
    <property type="evidence" value="ECO:0007669"/>
    <property type="project" value="UniProtKB-SubCell"/>
</dbReference>
<evidence type="ECO:0000256" key="11">
    <source>
        <dbReference type="HAMAP-Rule" id="MF_03154"/>
    </source>
</evidence>
<dbReference type="EC" id="1.13.11.53" evidence="11"/>
<gene>
    <name evidence="13" type="ORF">FRACYDRAFT_269716</name>
</gene>
<evidence type="ECO:0000256" key="3">
    <source>
        <dbReference type="ARBA" id="ARBA00022596"/>
    </source>
</evidence>
<dbReference type="UniPathway" id="UPA00904">
    <property type="reaction ID" value="UER00878"/>
</dbReference>
<evidence type="ECO:0000256" key="10">
    <source>
        <dbReference type="ARBA" id="ARBA00023242"/>
    </source>
</evidence>
<proteinExistence type="inferred from homology"/>
<dbReference type="Proteomes" id="UP000095751">
    <property type="component" value="Unassembled WGS sequence"/>
</dbReference>
<protein>
    <recommendedName>
        <fullName evidence="11">Acireductone dioxygenase</fullName>
    </recommendedName>
    <alternativeName>
        <fullName evidence="11">Acireductone dioxygenase (Fe(2+)-requiring)</fullName>
        <shortName evidence="11">ARD'</shortName>
        <shortName evidence="11">Fe-ARD</shortName>
        <ecNumber evidence="11">1.13.11.54</ecNumber>
    </alternativeName>
    <alternativeName>
        <fullName evidence="11">Acireductone dioxygenase (Ni(2+)-requiring)</fullName>
        <shortName evidence="11">ARD</shortName>
        <shortName evidence="11">Ni-ARD</shortName>
        <ecNumber evidence="11">1.13.11.53</ecNumber>
    </alternativeName>
</protein>
<feature type="binding site" evidence="11">
    <location>
        <position position="154"/>
    </location>
    <ligand>
        <name>Ni(2+)</name>
        <dbReference type="ChEBI" id="CHEBI:49786"/>
        <note>for nickel-dependent acireductone dioxygenase activity</note>
    </ligand>
</feature>
<keyword evidence="3 11" id="KW-0533">Nickel</keyword>
<keyword evidence="6 11" id="KW-0223">Dioxygenase</keyword>
<dbReference type="GO" id="GO:0005506">
    <property type="term" value="F:iron ion binding"/>
    <property type="evidence" value="ECO:0007669"/>
    <property type="project" value="UniProtKB-UniRule"/>
</dbReference>
<accession>A0A1E7F9T0</accession>
<dbReference type="GO" id="GO:0019509">
    <property type="term" value="P:L-methionine salvage from methylthioadenosine"/>
    <property type="evidence" value="ECO:0007669"/>
    <property type="project" value="UniProtKB-UniRule"/>
</dbReference>
<comment type="subcellular location">
    <subcellularLocation>
        <location evidence="11">Cytoplasm</location>
    </subcellularLocation>
    <subcellularLocation>
        <location evidence="11">Nucleus</location>
    </subcellularLocation>
</comment>
<evidence type="ECO:0000256" key="5">
    <source>
        <dbReference type="ARBA" id="ARBA00022723"/>
    </source>
</evidence>
<comment type="catalytic activity">
    <reaction evidence="11">
        <text>1,2-dihydroxy-5-(methylsulfanyl)pent-1-en-3-one + O2 = 3-(methylsulfanyl)propanoate + CO + formate + 2 H(+)</text>
        <dbReference type="Rhea" id="RHEA:14161"/>
        <dbReference type="ChEBI" id="CHEBI:15378"/>
        <dbReference type="ChEBI" id="CHEBI:15379"/>
        <dbReference type="ChEBI" id="CHEBI:15740"/>
        <dbReference type="ChEBI" id="CHEBI:17245"/>
        <dbReference type="ChEBI" id="CHEBI:49016"/>
        <dbReference type="ChEBI" id="CHEBI:49252"/>
        <dbReference type="EC" id="1.13.11.53"/>
    </reaction>
</comment>
<keyword evidence="9 11" id="KW-0486">Methionine biosynthesis</keyword>
<keyword evidence="10 11" id="KW-0539">Nucleus</keyword>
<sequence length="246" mass="28638">MTNPTTKEPLEQIVVVEKEPEAKKQKTTMTTETKIKEVTTTPESPDEEWPEAWYMLKDGDYDDQKAENRMSPENKPCSVGELKKLGIAYWKMDAETYNYPVKAIPWDPKDAADPKLMAIRDDRGYSYADIISVKPDLLPGYDEKIKAFFEEHIHDAEEIRYIIDGSGYFDIRDTHNNWIRIHIKKGDLMTLPEGCYHRFTCDTTDFIQAMRLFIGAPVWTPFNRPQEQHPSRMEYVTNYIDNVTTA</sequence>
<evidence type="ECO:0000313" key="13">
    <source>
        <dbReference type="EMBL" id="OEU14931.1"/>
    </source>
</evidence>
<comment type="function">
    <text evidence="11">Catalyzes 2 different reactions between oxygen and the acireductone 1,2-dihydroxy-3-keto-5-methylthiopentene (DHK-MTPene) depending upon the metal bound in the active site. Fe-containing acireductone dioxygenase (Fe-ARD) produces formate and 2-keto-4-methylthiobutyrate (KMTB), the alpha-ketoacid precursor of methionine in the methionine recycle pathway. Ni-containing acireductone dioxygenase (Ni-ARD) produces methylthiopropionate, carbon monoxide and formate, and does not lie on the methionine recycle pathway.</text>
</comment>
<keyword evidence="5 11" id="KW-0479">Metal-binding</keyword>
<feature type="region of interest" description="Disordered" evidence="12">
    <location>
        <begin position="18"/>
        <end position="50"/>
    </location>
</feature>
<feature type="binding site" evidence="11">
    <location>
        <position position="197"/>
    </location>
    <ligand>
        <name>Fe(2+)</name>
        <dbReference type="ChEBI" id="CHEBI:29033"/>
        <note>for iron-dependent acireductone dioxygenase activity</note>
    </ligand>
</feature>
<dbReference type="Gene3D" id="2.60.120.10">
    <property type="entry name" value="Jelly Rolls"/>
    <property type="match status" value="1"/>
</dbReference>
<dbReference type="SUPFAM" id="SSF51182">
    <property type="entry name" value="RmlC-like cupins"/>
    <property type="match status" value="1"/>
</dbReference>
<dbReference type="AlphaFoldDB" id="A0A1E7F9T0"/>
<evidence type="ECO:0000313" key="14">
    <source>
        <dbReference type="Proteomes" id="UP000095751"/>
    </source>
</evidence>
<keyword evidence="7 11" id="KW-0560">Oxidoreductase</keyword>
<keyword evidence="4 11" id="KW-0028">Amino-acid biosynthesis</keyword>
<dbReference type="InterPro" id="IPR011051">
    <property type="entry name" value="RmlC_Cupin_sf"/>
</dbReference>
<dbReference type="InterPro" id="IPR027496">
    <property type="entry name" value="ARD_euk"/>
</dbReference>
<comment type="cofactor">
    <cofactor evidence="11">
        <name>Fe(2+)</name>
        <dbReference type="ChEBI" id="CHEBI:29033"/>
    </cofactor>
    <cofactor evidence="11">
        <name>Ni(2+)</name>
        <dbReference type="ChEBI" id="CHEBI:49786"/>
    </cofactor>
    <text evidence="11">Binds either 1 Fe or Ni cation per monomer. Iron-binding promotes an acireductone dioxygenase reaction producing 2-keto-4-methylthiobutyrate, while nickel-binding promotes an acireductone dioxygenase reaction producing 3-(methylsulfanyl)propanoate.</text>
</comment>
<feature type="binding site" evidence="11">
    <location>
        <position position="152"/>
    </location>
    <ligand>
        <name>Ni(2+)</name>
        <dbReference type="ChEBI" id="CHEBI:49786"/>
        <note>for nickel-dependent acireductone dioxygenase activity</note>
    </ligand>
</feature>
<dbReference type="EC" id="1.13.11.54" evidence="11"/>
<dbReference type="FunFam" id="2.60.120.10:FF:000099">
    <property type="entry name" value="1,2-dihydroxy-3-keto-5-methylthiopentene dioxygenase"/>
    <property type="match status" value="1"/>
</dbReference>
<feature type="compositionally biased region" description="Low complexity" evidence="12">
    <location>
        <begin position="27"/>
        <end position="43"/>
    </location>
</feature>
<dbReference type="OrthoDB" id="1867259at2759"/>
<dbReference type="PANTHER" id="PTHR23418:SF0">
    <property type="entry name" value="ACIREDUCTONE DIOXYGENASE"/>
    <property type="match status" value="1"/>
</dbReference>
<keyword evidence="14" id="KW-1185">Reference proteome</keyword>
<evidence type="ECO:0000256" key="7">
    <source>
        <dbReference type="ARBA" id="ARBA00023002"/>
    </source>
</evidence>
<reference evidence="13 14" key="1">
    <citation type="submission" date="2016-09" db="EMBL/GenBank/DDBJ databases">
        <title>Extensive genetic diversity and differential bi-allelic expression allows diatom success in the polar Southern Ocean.</title>
        <authorList>
            <consortium name="DOE Joint Genome Institute"/>
            <person name="Mock T."/>
            <person name="Otillar R.P."/>
            <person name="Strauss J."/>
            <person name="Dupont C."/>
            <person name="Frickenhaus S."/>
            <person name="Maumus F."/>
            <person name="Mcmullan M."/>
            <person name="Sanges R."/>
            <person name="Schmutz J."/>
            <person name="Toseland A."/>
            <person name="Valas R."/>
            <person name="Veluchamy A."/>
            <person name="Ward B.J."/>
            <person name="Allen A."/>
            <person name="Barry K."/>
            <person name="Falciatore A."/>
            <person name="Ferrante M."/>
            <person name="Fortunato A.E."/>
            <person name="Gloeckner G."/>
            <person name="Gruber A."/>
            <person name="Hipkin R."/>
            <person name="Janech M."/>
            <person name="Kroth P."/>
            <person name="Leese F."/>
            <person name="Lindquist E."/>
            <person name="Lyon B.R."/>
            <person name="Martin J."/>
            <person name="Mayer C."/>
            <person name="Parker M."/>
            <person name="Quesneville H."/>
            <person name="Raymond J."/>
            <person name="Uhlig C."/>
            <person name="Valentin K.U."/>
            <person name="Worden A.Z."/>
            <person name="Armbrust E.V."/>
            <person name="Bowler C."/>
            <person name="Green B."/>
            <person name="Moulton V."/>
            <person name="Van Oosterhout C."/>
            <person name="Grigoriev I."/>
        </authorList>
    </citation>
    <scope>NUCLEOTIDE SEQUENCE [LARGE SCALE GENOMIC DNA]</scope>
    <source>
        <strain evidence="13 14">CCMP1102</strain>
    </source>
</reference>
<evidence type="ECO:0000256" key="9">
    <source>
        <dbReference type="ARBA" id="ARBA00023167"/>
    </source>
</evidence>
<dbReference type="CDD" id="cd02232">
    <property type="entry name" value="cupin_ARD"/>
    <property type="match status" value="1"/>
</dbReference>
<dbReference type="Pfam" id="PF03079">
    <property type="entry name" value="ARD"/>
    <property type="match status" value="1"/>
</dbReference>
<feature type="binding site" evidence="11">
    <location>
        <position position="152"/>
    </location>
    <ligand>
        <name>Fe(2+)</name>
        <dbReference type="ChEBI" id="CHEBI:29033"/>
        <note>for iron-dependent acireductone dioxygenase activity</note>
    </ligand>
</feature>
<evidence type="ECO:0000256" key="1">
    <source>
        <dbReference type="ARBA" id="ARBA00000428"/>
    </source>
</evidence>
<dbReference type="GO" id="GO:0005737">
    <property type="term" value="C:cytoplasm"/>
    <property type="evidence" value="ECO:0007669"/>
    <property type="project" value="UniProtKB-SubCell"/>
</dbReference>
<feature type="binding site" evidence="11">
    <location>
        <position position="158"/>
    </location>
    <ligand>
        <name>Ni(2+)</name>
        <dbReference type="ChEBI" id="CHEBI:49786"/>
        <note>for nickel-dependent acireductone dioxygenase activity</note>
    </ligand>
</feature>
<evidence type="ECO:0000256" key="4">
    <source>
        <dbReference type="ARBA" id="ARBA00022605"/>
    </source>
</evidence>
<feature type="binding site" evidence="11">
    <location>
        <position position="154"/>
    </location>
    <ligand>
        <name>Fe(2+)</name>
        <dbReference type="ChEBI" id="CHEBI:29033"/>
        <note>for iron-dependent acireductone dioxygenase activity</note>
    </ligand>
</feature>
<comment type="catalytic activity">
    <reaction evidence="1 11">
        <text>1,2-dihydroxy-5-(methylsulfanyl)pent-1-en-3-one + O2 = 4-methylsulfanyl-2-oxobutanoate + formate + 2 H(+)</text>
        <dbReference type="Rhea" id="RHEA:24504"/>
        <dbReference type="ChEBI" id="CHEBI:15378"/>
        <dbReference type="ChEBI" id="CHEBI:15379"/>
        <dbReference type="ChEBI" id="CHEBI:15740"/>
        <dbReference type="ChEBI" id="CHEBI:16723"/>
        <dbReference type="ChEBI" id="CHEBI:49252"/>
        <dbReference type="EC" id="1.13.11.54"/>
    </reaction>
</comment>
<dbReference type="GO" id="GO:0010309">
    <property type="term" value="F:acireductone dioxygenase [iron(II)-requiring] activity"/>
    <property type="evidence" value="ECO:0007669"/>
    <property type="project" value="UniProtKB-UniRule"/>
</dbReference>
<feature type="binding site" evidence="11">
    <location>
        <position position="158"/>
    </location>
    <ligand>
        <name>Fe(2+)</name>
        <dbReference type="ChEBI" id="CHEBI:29033"/>
        <note>for iron-dependent acireductone dioxygenase activity</note>
    </ligand>
</feature>
<dbReference type="EMBL" id="KV784360">
    <property type="protein sequence ID" value="OEU14931.1"/>
    <property type="molecule type" value="Genomic_DNA"/>
</dbReference>
<dbReference type="GO" id="GO:0010308">
    <property type="term" value="F:acireductone dioxygenase (Ni2+-requiring) activity"/>
    <property type="evidence" value="ECO:0007669"/>
    <property type="project" value="UniProtKB-UniRule"/>
</dbReference>
<organism evidence="13 14">
    <name type="scientific">Fragilariopsis cylindrus CCMP1102</name>
    <dbReference type="NCBI Taxonomy" id="635003"/>
    <lineage>
        <taxon>Eukaryota</taxon>
        <taxon>Sar</taxon>
        <taxon>Stramenopiles</taxon>
        <taxon>Ochrophyta</taxon>
        <taxon>Bacillariophyta</taxon>
        <taxon>Bacillariophyceae</taxon>
        <taxon>Bacillariophycidae</taxon>
        <taxon>Bacillariales</taxon>
        <taxon>Bacillariaceae</taxon>
        <taxon>Fragilariopsis</taxon>
    </lineage>
</organism>
<dbReference type="HAMAP" id="MF_03154">
    <property type="entry name" value="Salvage_MtnD_euk"/>
    <property type="match status" value="1"/>
</dbReference>
<comment type="similarity">
    <text evidence="11">Belongs to the acireductone dioxygenase (ARD) family.</text>
</comment>
<evidence type="ECO:0000256" key="12">
    <source>
        <dbReference type="SAM" id="MobiDB-lite"/>
    </source>
</evidence>
<feature type="binding site" evidence="11">
    <location>
        <position position="197"/>
    </location>
    <ligand>
        <name>Ni(2+)</name>
        <dbReference type="ChEBI" id="CHEBI:49786"/>
        <note>for nickel-dependent acireductone dioxygenase activity</note>
    </ligand>
</feature>
<dbReference type="GO" id="GO:0016151">
    <property type="term" value="F:nickel cation binding"/>
    <property type="evidence" value="ECO:0007669"/>
    <property type="project" value="UniProtKB-UniRule"/>
</dbReference>
<dbReference type="PANTHER" id="PTHR23418">
    <property type="entry name" value="ACIREDUCTONE DIOXYGENASE"/>
    <property type="match status" value="1"/>
</dbReference>
<keyword evidence="8 11" id="KW-0408">Iron</keyword>
<dbReference type="KEGG" id="fcy:FRACYDRAFT_269716"/>
<evidence type="ECO:0000256" key="2">
    <source>
        <dbReference type="ARBA" id="ARBA00022490"/>
    </source>
</evidence>
<evidence type="ECO:0000256" key="6">
    <source>
        <dbReference type="ARBA" id="ARBA00022964"/>
    </source>
</evidence>
<dbReference type="InterPro" id="IPR004313">
    <property type="entry name" value="ARD"/>
</dbReference>
<name>A0A1E7F9T0_9STRA</name>
<dbReference type="InParanoid" id="A0A1E7F9T0"/>
<keyword evidence="2 11" id="KW-0963">Cytoplasm</keyword>